<feature type="region of interest" description="Disordered" evidence="1">
    <location>
        <begin position="83"/>
        <end position="105"/>
    </location>
</feature>
<dbReference type="AlphaFoldDB" id="A0A8J3UNS6"/>
<comment type="caution">
    <text evidence="2">The sequence shown here is derived from an EMBL/GenBank/DDBJ whole genome shotgun (WGS) entry which is preliminary data.</text>
</comment>
<name>A0A8J3UNS6_9ACTN</name>
<dbReference type="EMBL" id="BOOQ01000027">
    <property type="protein sequence ID" value="GII47755.1"/>
    <property type="molecule type" value="Genomic_DNA"/>
</dbReference>
<gene>
    <name evidence="2" type="ORF">Psi02_41790</name>
</gene>
<feature type="compositionally biased region" description="Basic and acidic residues" evidence="1">
    <location>
        <begin position="96"/>
        <end position="105"/>
    </location>
</feature>
<keyword evidence="3" id="KW-1185">Reference proteome</keyword>
<dbReference type="Proteomes" id="UP000644610">
    <property type="component" value="Unassembled WGS sequence"/>
</dbReference>
<evidence type="ECO:0000313" key="3">
    <source>
        <dbReference type="Proteomes" id="UP000644610"/>
    </source>
</evidence>
<reference evidence="2" key="1">
    <citation type="submission" date="2021-01" db="EMBL/GenBank/DDBJ databases">
        <title>Whole genome shotgun sequence of Planotetraspora silvatica NBRC 100141.</title>
        <authorList>
            <person name="Komaki H."/>
            <person name="Tamura T."/>
        </authorList>
    </citation>
    <scope>NUCLEOTIDE SEQUENCE</scope>
    <source>
        <strain evidence="2">NBRC 100141</strain>
    </source>
</reference>
<accession>A0A8J3UNS6</accession>
<organism evidence="2 3">
    <name type="scientific">Planotetraspora silvatica</name>
    <dbReference type="NCBI Taxonomy" id="234614"/>
    <lineage>
        <taxon>Bacteria</taxon>
        <taxon>Bacillati</taxon>
        <taxon>Actinomycetota</taxon>
        <taxon>Actinomycetes</taxon>
        <taxon>Streptosporangiales</taxon>
        <taxon>Streptosporangiaceae</taxon>
        <taxon>Planotetraspora</taxon>
    </lineage>
</organism>
<evidence type="ECO:0000256" key="1">
    <source>
        <dbReference type="SAM" id="MobiDB-lite"/>
    </source>
</evidence>
<evidence type="ECO:0000313" key="2">
    <source>
        <dbReference type="EMBL" id="GII47755.1"/>
    </source>
</evidence>
<sequence length="105" mass="11657">MPGWEGLASRREAAFAKEVTFVPEGADLTFRARDIISATFIANLGEKGDHPLQYLWDMGGGASNGFVVPGSRSRYEFLRWSDRNGRPYRNPGNRGRKADTVHNSA</sequence>
<proteinExistence type="predicted"/>
<protein>
    <submittedName>
        <fullName evidence="2">Uncharacterized protein</fullName>
    </submittedName>
</protein>